<dbReference type="PROSITE" id="PS51257">
    <property type="entry name" value="PROKAR_LIPOPROTEIN"/>
    <property type="match status" value="1"/>
</dbReference>
<sequence>MRATVTGLLAAALLVSGCATIRDSRLNPVNWFGRSAEVAVRAETDRNPLLPRRGAFARPEDVYQGEPIDRITALTIEPLPGGAVLRATGVAARQGPYDVQLTPVEAASTDEILTFTFDRRLPRRGTPVGPEQTREVTVATHLTDLELAGVRTIRVIAARNARELRR</sequence>
<dbReference type="AlphaFoldDB" id="A0A365UBS2"/>
<evidence type="ECO:0000313" key="1">
    <source>
        <dbReference type="EMBL" id="RBI86749.1"/>
    </source>
</evidence>
<accession>A0A365UBS2</accession>
<comment type="caution">
    <text evidence="1">The sequence shown here is derived from an EMBL/GenBank/DDBJ whole genome shotgun (WGS) entry which is preliminary data.</text>
</comment>
<protein>
    <recommendedName>
        <fullName evidence="3">Lipoprotein</fullName>
    </recommendedName>
</protein>
<organism evidence="1 2">
    <name type="scientific">Rhodosalinus halophilus</name>
    <dbReference type="NCBI Taxonomy" id="2259333"/>
    <lineage>
        <taxon>Bacteria</taxon>
        <taxon>Pseudomonadati</taxon>
        <taxon>Pseudomonadota</taxon>
        <taxon>Alphaproteobacteria</taxon>
        <taxon>Rhodobacterales</taxon>
        <taxon>Paracoccaceae</taxon>
        <taxon>Rhodosalinus</taxon>
    </lineage>
</organism>
<evidence type="ECO:0000313" key="2">
    <source>
        <dbReference type="Proteomes" id="UP000253370"/>
    </source>
</evidence>
<name>A0A365UBS2_9RHOB</name>
<keyword evidence="2" id="KW-1185">Reference proteome</keyword>
<proteinExistence type="predicted"/>
<dbReference type="RefSeq" id="WP_113288299.1">
    <property type="nucleotide sequence ID" value="NZ_QNTQ01000004.1"/>
</dbReference>
<reference evidence="1 2" key="1">
    <citation type="submission" date="2018-07" db="EMBL/GenBank/DDBJ databases">
        <title>Rhodosalinus sp. strain E84T genomic sequence and assembly.</title>
        <authorList>
            <person name="Liu Z.-W."/>
            <person name="Lu D.-C."/>
        </authorList>
    </citation>
    <scope>NUCLEOTIDE SEQUENCE [LARGE SCALE GENOMIC DNA]</scope>
    <source>
        <strain evidence="1 2">E84</strain>
    </source>
</reference>
<dbReference type="OrthoDB" id="7773807at2"/>
<evidence type="ECO:0008006" key="3">
    <source>
        <dbReference type="Google" id="ProtNLM"/>
    </source>
</evidence>
<dbReference type="Proteomes" id="UP000253370">
    <property type="component" value="Unassembled WGS sequence"/>
</dbReference>
<dbReference type="EMBL" id="QNTQ01000004">
    <property type="protein sequence ID" value="RBI86749.1"/>
    <property type="molecule type" value="Genomic_DNA"/>
</dbReference>
<gene>
    <name evidence="1" type="ORF">DRV85_04835</name>
</gene>